<dbReference type="AlphaFoldDB" id="A0AAV4R9F1"/>
<evidence type="ECO:0000313" key="2">
    <source>
        <dbReference type="Proteomes" id="UP001054837"/>
    </source>
</evidence>
<gene>
    <name evidence="1" type="ORF">CDAR_376641</name>
</gene>
<comment type="caution">
    <text evidence="1">The sequence shown here is derived from an EMBL/GenBank/DDBJ whole genome shotgun (WGS) entry which is preliminary data.</text>
</comment>
<evidence type="ECO:0000313" key="1">
    <source>
        <dbReference type="EMBL" id="GIY17626.1"/>
    </source>
</evidence>
<dbReference type="Proteomes" id="UP001054837">
    <property type="component" value="Unassembled WGS sequence"/>
</dbReference>
<dbReference type="EMBL" id="BPLQ01005814">
    <property type="protein sequence ID" value="GIY17626.1"/>
    <property type="molecule type" value="Genomic_DNA"/>
</dbReference>
<protein>
    <recommendedName>
        <fullName evidence="3">Maturase</fullName>
    </recommendedName>
</protein>
<keyword evidence="2" id="KW-1185">Reference proteome</keyword>
<sequence>MQITFLHFLVAKGYGKVAHLEFQKYGFMEDIGRLRRELGSILLLLAKKHICSEERKVTYLYGSFIGRQTRELGSILLLLAKKHISSGERRVTDLYGSSSLRLATPNSNLGYSAPFGLGIVR</sequence>
<evidence type="ECO:0008006" key="3">
    <source>
        <dbReference type="Google" id="ProtNLM"/>
    </source>
</evidence>
<organism evidence="1 2">
    <name type="scientific">Caerostris darwini</name>
    <dbReference type="NCBI Taxonomy" id="1538125"/>
    <lineage>
        <taxon>Eukaryota</taxon>
        <taxon>Metazoa</taxon>
        <taxon>Ecdysozoa</taxon>
        <taxon>Arthropoda</taxon>
        <taxon>Chelicerata</taxon>
        <taxon>Arachnida</taxon>
        <taxon>Araneae</taxon>
        <taxon>Araneomorphae</taxon>
        <taxon>Entelegynae</taxon>
        <taxon>Araneoidea</taxon>
        <taxon>Araneidae</taxon>
        <taxon>Caerostris</taxon>
    </lineage>
</organism>
<name>A0AAV4R9F1_9ARAC</name>
<reference evidence="1 2" key="1">
    <citation type="submission" date="2021-06" db="EMBL/GenBank/DDBJ databases">
        <title>Caerostris darwini draft genome.</title>
        <authorList>
            <person name="Kono N."/>
            <person name="Arakawa K."/>
        </authorList>
    </citation>
    <scope>NUCLEOTIDE SEQUENCE [LARGE SCALE GENOMIC DNA]</scope>
</reference>
<proteinExistence type="predicted"/>
<accession>A0AAV4R9F1</accession>